<organism evidence="1 2">
    <name type="scientific">Vermiconidia calcicola</name>
    <dbReference type="NCBI Taxonomy" id="1690605"/>
    <lineage>
        <taxon>Eukaryota</taxon>
        <taxon>Fungi</taxon>
        <taxon>Dikarya</taxon>
        <taxon>Ascomycota</taxon>
        <taxon>Pezizomycotina</taxon>
        <taxon>Dothideomycetes</taxon>
        <taxon>Dothideomycetidae</taxon>
        <taxon>Mycosphaerellales</taxon>
        <taxon>Extremaceae</taxon>
        <taxon>Vermiconidia</taxon>
    </lineage>
</organism>
<accession>A0ACC3MDJ8</accession>
<proteinExistence type="predicted"/>
<protein>
    <submittedName>
        <fullName evidence="1">Uncharacterized protein</fullName>
    </submittedName>
</protein>
<name>A0ACC3MDJ8_9PEZI</name>
<reference evidence="1" key="1">
    <citation type="submission" date="2023-07" db="EMBL/GenBank/DDBJ databases">
        <title>Black Yeasts Isolated from many extreme environments.</title>
        <authorList>
            <person name="Coleine C."/>
            <person name="Stajich J.E."/>
            <person name="Selbmann L."/>
        </authorList>
    </citation>
    <scope>NUCLEOTIDE SEQUENCE</scope>
    <source>
        <strain evidence="1">CCFEE 5714</strain>
    </source>
</reference>
<evidence type="ECO:0000313" key="1">
    <source>
        <dbReference type="EMBL" id="KAK3686578.1"/>
    </source>
</evidence>
<dbReference type="EMBL" id="JAUTXU010000312">
    <property type="protein sequence ID" value="KAK3686578.1"/>
    <property type="molecule type" value="Genomic_DNA"/>
</dbReference>
<sequence>MDVSAFEAHTEDEVTLKELFDQLPDSVKAVVKVGSSLVKGYCMIILSAVACAASLCLIVGWICLFWLLTHLLLKTAALLRICYDQPKTSGDHDDYDAANRRGSTGSGTAHAATDIRDEVRSKQADNARISEAEMNLFEEFLNSPKDSREHRSPMTVATEHDTPMTMERSPTTEVPRGREDILAHIQREDEEVEAAIQSQIRHDITRTPEAQQATTSPSSEEHRTARPDSECNSTVGYTQLRFAPPKADRPILPVISQRKEKAQQKVANQATWVEALRAGHDPTKPSQASPRMTSWLTPEAADSATRAPVAPSSGPVFTADQLAEAASFASGATRGGARVRLPPSRASKSARPKANARVERAAARPVAARKVPPPQPSNASGPKPSAASSNTLPPHLRKQMEARALRESSEHSATNASEIGLSSQKTQDQASNTGLLPATNTWEFGCVASPIDDSKRSAGKRENRPETTRPSAPQPSDQCKGSRFAPLAAPPRKVSQESVQSLDAPEYSAAEQIEEENAPPMNNLAARAMSKEVLKSYNSSLQEYRSENKQAHLQCDQCKRWTSSLRTSSPFLCNGCQAVDIGRLDEANRMINSASSEFRTSEPGNAHRKGRYQWPARTKPGQSRREESQTLPDSRGQQRTDAEHGETIPPQQSSQGTENVVGRRDSAEDRCAAHQIASAMASEGEVSEISNATPEPLAEASPQREITTSSTRPERQAVAKKAVELLNKQADRRRKEMSTELSFDDSTSSGDDSTKRRTSRQSGLQNQVAYQHPDLLDLDFAFAPSSAQPTAKPVKSGRTSSLAPQAHPFFAPISKPNIAERAPAVQAPVTRSYSQNVAYVPTGVGAHSPAPVFATTYDEALHHMFGNGTSHLLPGSLYDQTTGGSYGAPASSSYSAMQYQDWDPYTAQSTSPGLTPYAVQRSLGSYNTIAQSQGPISINQNSSATVPFHTNNGHVRKSTPSRALPIVKPPEKNYNDAFPALPATSKDTKPKSIVPPPGLEAAKGNVQSTFDALLRTEKHSDSARGNSLQGFKTFSGNMQRRSTSLDTDIADGNASRGKEELLAHSGVQPAPQQDPEYAGTDDGDGGQTAVRLKTGEASISTAISPAKTKTAVKRKKQTVRASLREAWAKREGIRTRLLGTWTLDGARALEDETETYNALRDDLASCMVNGELNEEDGRVFPRLEKSSLAAPKVRPAASQAGSKMENAHAGQKSKQSPVKKSPGDMTELMNKALDARDRYDDAHAVFRRPPPQGRTNLKQLREHAEAKIEFAAKHYAQKRQALADAYGVEGRSVDIP</sequence>
<evidence type="ECO:0000313" key="2">
    <source>
        <dbReference type="Proteomes" id="UP001281147"/>
    </source>
</evidence>
<gene>
    <name evidence="1" type="ORF">LTR37_019683</name>
</gene>
<dbReference type="Proteomes" id="UP001281147">
    <property type="component" value="Unassembled WGS sequence"/>
</dbReference>
<keyword evidence="2" id="KW-1185">Reference proteome</keyword>
<comment type="caution">
    <text evidence="1">The sequence shown here is derived from an EMBL/GenBank/DDBJ whole genome shotgun (WGS) entry which is preliminary data.</text>
</comment>